<gene>
    <name evidence="1" type="ORF">PVAP13_8KG211600</name>
</gene>
<organism evidence="1 2">
    <name type="scientific">Panicum virgatum</name>
    <name type="common">Blackwell switchgrass</name>
    <dbReference type="NCBI Taxonomy" id="38727"/>
    <lineage>
        <taxon>Eukaryota</taxon>
        <taxon>Viridiplantae</taxon>
        <taxon>Streptophyta</taxon>
        <taxon>Embryophyta</taxon>
        <taxon>Tracheophyta</taxon>
        <taxon>Spermatophyta</taxon>
        <taxon>Magnoliopsida</taxon>
        <taxon>Liliopsida</taxon>
        <taxon>Poales</taxon>
        <taxon>Poaceae</taxon>
        <taxon>PACMAD clade</taxon>
        <taxon>Panicoideae</taxon>
        <taxon>Panicodae</taxon>
        <taxon>Paniceae</taxon>
        <taxon>Panicinae</taxon>
        <taxon>Panicum</taxon>
        <taxon>Panicum sect. Hiantes</taxon>
    </lineage>
</organism>
<proteinExistence type="predicted"/>
<evidence type="ECO:0000313" key="1">
    <source>
        <dbReference type="EMBL" id="KAG2561749.1"/>
    </source>
</evidence>
<reference evidence="1" key="1">
    <citation type="submission" date="2020-05" db="EMBL/GenBank/DDBJ databases">
        <title>WGS assembly of Panicum virgatum.</title>
        <authorList>
            <person name="Lovell J.T."/>
            <person name="Jenkins J."/>
            <person name="Shu S."/>
            <person name="Juenger T.E."/>
            <person name="Schmutz J."/>
        </authorList>
    </citation>
    <scope>NUCLEOTIDE SEQUENCE</scope>
    <source>
        <strain evidence="1">AP13</strain>
    </source>
</reference>
<sequence length="31" mass="3524">MYEKFSILHHQEIDLAAVPTLMKATCIFGSE</sequence>
<evidence type="ECO:0000313" key="2">
    <source>
        <dbReference type="Proteomes" id="UP000823388"/>
    </source>
</evidence>
<dbReference type="Proteomes" id="UP000823388">
    <property type="component" value="Chromosome 8K"/>
</dbReference>
<name>A0A8T0PMD3_PANVG</name>
<dbReference type="EMBL" id="CM029051">
    <property type="protein sequence ID" value="KAG2561749.1"/>
    <property type="molecule type" value="Genomic_DNA"/>
</dbReference>
<protein>
    <submittedName>
        <fullName evidence="1">Uncharacterized protein</fullName>
    </submittedName>
</protein>
<comment type="caution">
    <text evidence="1">The sequence shown here is derived from an EMBL/GenBank/DDBJ whole genome shotgun (WGS) entry which is preliminary data.</text>
</comment>
<dbReference type="AlphaFoldDB" id="A0A8T0PMD3"/>
<accession>A0A8T0PMD3</accession>
<keyword evidence="2" id="KW-1185">Reference proteome</keyword>